<feature type="region of interest" description="Disordered" evidence="1">
    <location>
        <begin position="1"/>
        <end position="69"/>
    </location>
</feature>
<evidence type="ECO:0000313" key="3">
    <source>
        <dbReference type="Proteomes" id="UP001480595"/>
    </source>
</evidence>
<feature type="compositionally biased region" description="Low complexity" evidence="1">
    <location>
        <begin position="264"/>
        <end position="273"/>
    </location>
</feature>
<protein>
    <submittedName>
        <fullName evidence="2">Uncharacterized protein</fullName>
    </submittedName>
</protein>
<accession>A0ABR1T851</accession>
<dbReference type="Proteomes" id="UP001480595">
    <property type="component" value="Unassembled WGS sequence"/>
</dbReference>
<evidence type="ECO:0000313" key="2">
    <source>
        <dbReference type="EMBL" id="KAK8042776.1"/>
    </source>
</evidence>
<dbReference type="GeneID" id="92097731"/>
<organism evidence="2 3">
    <name type="scientific">Apiospora phragmitis</name>
    <dbReference type="NCBI Taxonomy" id="2905665"/>
    <lineage>
        <taxon>Eukaryota</taxon>
        <taxon>Fungi</taxon>
        <taxon>Dikarya</taxon>
        <taxon>Ascomycota</taxon>
        <taxon>Pezizomycotina</taxon>
        <taxon>Sordariomycetes</taxon>
        <taxon>Xylariomycetidae</taxon>
        <taxon>Amphisphaeriales</taxon>
        <taxon>Apiosporaceae</taxon>
        <taxon>Apiospora</taxon>
    </lineage>
</organism>
<proteinExistence type="predicted"/>
<dbReference type="EMBL" id="JAQQWL010000013">
    <property type="protein sequence ID" value="KAK8042776.1"/>
    <property type="molecule type" value="Genomic_DNA"/>
</dbReference>
<feature type="region of interest" description="Disordered" evidence="1">
    <location>
        <begin position="246"/>
        <end position="273"/>
    </location>
</feature>
<reference evidence="2 3" key="1">
    <citation type="submission" date="2023-01" db="EMBL/GenBank/DDBJ databases">
        <title>Analysis of 21 Apiospora genomes using comparative genomics revels a genus with tremendous synthesis potential of carbohydrate active enzymes and secondary metabolites.</title>
        <authorList>
            <person name="Sorensen T."/>
        </authorList>
    </citation>
    <scope>NUCLEOTIDE SEQUENCE [LARGE SCALE GENOMIC DNA]</scope>
    <source>
        <strain evidence="2 3">CBS 135458</strain>
    </source>
</reference>
<name>A0ABR1T851_9PEZI</name>
<evidence type="ECO:0000256" key="1">
    <source>
        <dbReference type="SAM" id="MobiDB-lite"/>
    </source>
</evidence>
<gene>
    <name evidence="2" type="ORF">PG994_013259</name>
</gene>
<sequence length="273" mass="31162">MTAKTYPKRWFGNEVPRDAKRQREDVDTAPGEQLSLRGGVGSTQENVRQGQEKQDHDGQGGVDDNDRTYVPLEDNGGFILALYDAADLGIPKGLSPPEEDRKLMSEGRKAWQLLQDFLPKDSLRKYVRPALLEQDGEDAVRKESVRNMSAILRKDASVCIKEGTPRLLGEEDFDEKYYDYAVRADCAELMYYITKIIAWMVSDRGDYERYGFEKVVRKAELYRSVWRLNTAACLYTRSSRHSRSERVCTARLNSRSSGKRSSHSMRTSKISSP</sequence>
<feature type="compositionally biased region" description="Basic and acidic residues" evidence="1">
    <location>
        <begin position="15"/>
        <end position="26"/>
    </location>
</feature>
<keyword evidence="3" id="KW-1185">Reference proteome</keyword>
<comment type="caution">
    <text evidence="2">The sequence shown here is derived from an EMBL/GenBank/DDBJ whole genome shotgun (WGS) entry which is preliminary data.</text>
</comment>
<dbReference type="RefSeq" id="XP_066709629.1">
    <property type="nucleotide sequence ID" value="XM_066864668.1"/>
</dbReference>